<keyword evidence="3" id="KW-1185">Reference proteome</keyword>
<keyword evidence="1" id="KW-0472">Membrane</keyword>
<name>A0ABY5K1N7_9CELL</name>
<evidence type="ECO:0000256" key="1">
    <source>
        <dbReference type="SAM" id="Phobius"/>
    </source>
</evidence>
<keyword evidence="1" id="KW-1133">Transmembrane helix</keyword>
<sequence>MTVVERAAQPFVDRRAGRPTVRRRAPWWRVATSVALWSVVAVGTLAYLTSLAVPLWFQAQGQRLLIVTSGSMAPQLVAGDVVVLRPVSDPSELKPGLVVTFQPVGATGLVTHRIVSLHNLPAMREVPDGGGRTEPVLDDAGEPVLQPYIRTQGDANPAPDANATPVERVRGVLLDVHHGWGSLLTWAASAQGRAVMLVPALVALATLEVVSVVEGRRRAQRSRRPLDDGRVDALLLD</sequence>
<dbReference type="InterPro" id="IPR019533">
    <property type="entry name" value="Peptidase_S26"/>
</dbReference>
<dbReference type="RefSeq" id="WP_227565257.1">
    <property type="nucleotide sequence ID" value="NZ_CP101989.1"/>
</dbReference>
<evidence type="ECO:0000313" key="2">
    <source>
        <dbReference type="EMBL" id="UUI64354.1"/>
    </source>
</evidence>
<dbReference type="InterPro" id="IPR036286">
    <property type="entry name" value="LexA/Signal_pep-like_sf"/>
</dbReference>
<proteinExistence type="predicted"/>
<evidence type="ECO:0000313" key="3">
    <source>
        <dbReference type="Proteomes" id="UP001317322"/>
    </source>
</evidence>
<dbReference type="EMBL" id="CP101989">
    <property type="protein sequence ID" value="UUI64354.1"/>
    <property type="molecule type" value="Genomic_DNA"/>
</dbReference>
<organism evidence="2 3">
    <name type="scientific">Cellulomonas wangsupingiae</name>
    <dbReference type="NCBI Taxonomy" id="2968085"/>
    <lineage>
        <taxon>Bacteria</taxon>
        <taxon>Bacillati</taxon>
        <taxon>Actinomycetota</taxon>
        <taxon>Actinomycetes</taxon>
        <taxon>Micrococcales</taxon>
        <taxon>Cellulomonadaceae</taxon>
        <taxon>Cellulomonas</taxon>
    </lineage>
</organism>
<keyword evidence="1" id="KW-0812">Transmembrane</keyword>
<feature type="transmembrane region" description="Helical" evidence="1">
    <location>
        <begin position="34"/>
        <end position="57"/>
    </location>
</feature>
<reference evidence="2 3" key="1">
    <citation type="submission" date="2022-07" db="EMBL/GenBank/DDBJ databases">
        <title>Novel species in genus cellulomonas.</title>
        <authorList>
            <person name="Ye L."/>
        </authorList>
    </citation>
    <scope>NUCLEOTIDE SEQUENCE [LARGE SCALE GENOMIC DNA]</scope>
    <source>
        <strain evidence="3">zg-Y908</strain>
    </source>
</reference>
<dbReference type="SUPFAM" id="SSF51306">
    <property type="entry name" value="LexA/Signal peptidase"/>
    <property type="match status" value="1"/>
</dbReference>
<accession>A0ABY5K1N7</accession>
<dbReference type="CDD" id="cd06530">
    <property type="entry name" value="S26_SPase_I"/>
    <property type="match status" value="1"/>
</dbReference>
<gene>
    <name evidence="2" type="ORF">NP075_14675</name>
</gene>
<protein>
    <submittedName>
        <fullName evidence="2">Signal peptidase I</fullName>
    </submittedName>
</protein>
<dbReference type="Proteomes" id="UP001317322">
    <property type="component" value="Chromosome"/>
</dbReference>